<dbReference type="EMBL" id="BMHT01000006">
    <property type="protein sequence ID" value="GGF18874.1"/>
    <property type="molecule type" value="Genomic_DNA"/>
</dbReference>
<dbReference type="Gene3D" id="3.30.70.100">
    <property type="match status" value="1"/>
</dbReference>
<keyword evidence="2" id="KW-0503">Monooxygenase</keyword>
<name>A0ABQ1UIH7_9BACT</name>
<dbReference type="Proteomes" id="UP000632273">
    <property type="component" value="Unassembled WGS sequence"/>
</dbReference>
<dbReference type="InterPro" id="IPR007138">
    <property type="entry name" value="ABM_dom"/>
</dbReference>
<organism evidence="2 3">
    <name type="scientific">Hymenobacter cavernae</name>
    <dbReference type="NCBI Taxonomy" id="2044852"/>
    <lineage>
        <taxon>Bacteria</taxon>
        <taxon>Pseudomonadati</taxon>
        <taxon>Bacteroidota</taxon>
        <taxon>Cytophagia</taxon>
        <taxon>Cytophagales</taxon>
        <taxon>Hymenobacteraceae</taxon>
        <taxon>Hymenobacter</taxon>
    </lineage>
</organism>
<proteinExistence type="predicted"/>
<evidence type="ECO:0000313" key="2">
    <source>
        <dbReference type="EMBL" id="GGF18874.1"/>
    </source>
</evidence>
<protein>
    <submittedName>
        <fullName evidence="2">Monooxygenase</fullName>
    </submittedName>
</protein>
<sequence>MTFRPDAVADFLRIFGASEEKIRQVPGCRHLELWQDVDQPQVYCTYSHWDSVAALDDYRRSALFGEVWPATKALFMAPPLAFSVQQVIPNEAGPVASLG</sequence>
<dbReference type="InterPro" id="IPR011008">
    <property type="entry name" value="Dimeric_a/b-barrel"/>
</dbReference>
<dbReference type="PROSITE" id="PS51725">
    <property type="entry name" value="ABM"/>
    <property type="match status" value="1"/>
</dbReference>
<keyword evidence="2" id="KW-0560">Oxidoreductase</keyword>
<dbReference type="GO" id="GO:0004497">
    <property type="term" value="F:monooxygenase activity"/>
    <property type="evidence" value="ECO:0007669"/>
    <property type="project" value="UniProtKB-KW"/>
</dbReference>
<evidence type="ECO:0000259" key="1">
    <source>
        <dbReference type="PROSITE" id="PS51725"/>
    </source>
</evidence>
<reference evidence="3" key="1">
    <citation type="journal article" date="2019" name="Int. J. Syst. Evol. Microbiol.">
        <title>The Global Catalogue of Microorganisms (GCM) 10K type strain sequencing project: providing services to taxonomists for standard genome sequencing and annotation.</title>
        <authorList>
            <consortium name="The Broad Institute Genomics Platform"/>
            <consortium name="The Broad Institute Genome Sequencing Center for Infectious Disease"/>
            <person name="Wu L."/>
            <person name="Ma J."/>
        </authorList>
    </citation>
    <scope>NUCLEOTIDE SEQUENCE [LARGE SCALE GENOMIC DNA]</scope>
    <source>
        <strain evidence="3">CGMCC 1.15197</strain>
    </source>
</reference>
<comment type="caution">
    <text evidence="2">The sequence shown here is derived from an EMBL/GenBank/DDBJ whole genome shotgun (WGS) entry which is preliminary data.</text>
</comment>
<dbReference type="SUPFAM" id="SSF54909">
    <property type="entry name" value="Dimeric alpha+beta barrel"/>
    <property type="match status" value="1"/>
</dbReference>
<gene>
    <name evidence="2" type="ORF">GCM10011383_32970</name>
</gene>
<dbReference type="Pfam" id="PF03992">
    <property type="entry name" value="ABM"/>
    <property type="match status" value="1"/>
</dbReference>
<evidence type="ECO:0000313" key="3">
    <source>
        <dbReference type="Proteomes" id="UP000632273"/>
    </source>
</evidence>
<accession>A0ABQ1UIH7</accession>
<keyword evidence="3" id="KW-1185">Reference proteome</keyword>
<feature type="domain" description="ABM" evidence="1">
    <location>
        <begin position="1"/>
        <end position="85"/>
    </location>
</feature>